<sequence length="93" mass="10285">MVLFQEVAFPVKSFFVRDSIVWGLQRPSFLAVPFLRSPRYHLGLISVCGVSARCSGLIETRHPLSLWQNVWHVPEEEFGSPAGSQSLGLGSGN</sequence>
<evidence type="ECO:0000313" key="1">
    <source>
        <dbReference type="EMBL" id="KAJ4461096.1"/>
    </source>
</evidence>
<protein>
    <submittedName>
        <fullName evidence="1">Uncharacterized protein</fullName>
    </submittedName>
</protein>
<proteinExistence type="predicted"/>
<dbReference type="EMBL" id="JAPMOS010000009">
    <property type="protein sequence ID" value="KAJ4461096.1"/>
    <property type="molecule type" value="Genomic_DNA"/>
</dbReference>
<organism evidence="1 2">
    <name type="scientific">Paratrimastix pyriformis</name>
    <dbReference type="NCBI Taxonomy" id="342808"/>
    <lineage>
        <taxon>Eukaryota</taxon>
        <taxon>Metamonada</taxon>
        <taxon>Preaxostyla</taxon>
        <taxon>Paratrimastigidae</taxon>
        <taxon>Paratrimastix</taxon>
    </lineage>
</organism>
<gene>
    <name evidence="1" type="ORF">PAPYR_2541</name>
</gene>
<reference evidence="1" key="1">
    <citation type="journal article" date="2022" name="bioRxiv">
        <title>Genomics of Preaxostyla Flagellates Illuminates Evolutionary Transitions and the Path Towards Mitochondrial Loss.</title>
        <authorList>
            <person name="Novak L.V.F."/>
            <person name="Treitli S.C."/>
            <person name="Pyrih J."/>
            <person name="Halakuc P."/>
            <person name="Pipaliya S.V."/>
            <person name="Vacek V."/>
            <person name="Brzon O."/>
            <person name="Soukal P."/>
            <person name="Eme L."/>
            <person name="Dacks J.B."/>
            <person name="Karnkowska A."/>
            <person name="Elias M."/>
            <person name="Hampl V."/>
        </authorList>
    </citation>
    <scope>NUCLEOTIDE SEQUENCE</scope>
    <source>
        <strain evidence="1">RCP-MX</strain>
    </source>
</reference>
<evidence type="ECO:0000313" key="2">
    <source>
        <dbReference type="Proteomes" id="UP001141327"/>
    </source>
</evidence>
<accession>A0ABQ8UPL4</accession>
<keyword evidence="2" id="KW-1185">Reference proteome</keyword>
<dbReference type="Proteomes" id="UP001141327">
    <property type="component" value="Unassembled WGS sequence"/>
</dbReference>
<name>A0ABQ8UPL4_9EUKA</name>
<comment type="caution">
    <text evidence="1">The sequence shown here is derived from an EMBL/GenBank/DDBJ whole genome shotgun (WGS) entry which is preliminary data.</text>
</comment>